<feature type="chain" id="PRO_5045272608" description="YjbH domain-containing protein" evidence="1">
    <location>
        <begin position="25"/>
        <end position="251"/>
    </location>
</feature>
<protein>
    <recommendedName>
        <fullName evidence="4">YjbH domain-containing protein</fullName>
    </recommendedName>
</protein>
<accession>A0ABN8DXU9</accession>
<reference evidence="2" key="1">
    <citation type="submission" date="2021-11" db="EMBL/GenBank/DDBJ databases">
        <authorList>
            <person name="Rodrigo-Torres L."/>
            <person name="Arahal R. D."/>
            <person name="Lucena T."/>
        </authorList>
    </citation>
    <scope>NUCLEOTIDE SEQUENCE</scope>
    <source>
        <strain evidence="2">CECT 7929</strain>
    </source>
</reference>
<dbReference type="Pfam" id="PF06082">
    <property type="entry name" value="YjbH"/>
    <property type="match status" value="1"/>
</dbReference>
<proteinExistence type="predicted"/>
<dbReference type="EMBL" id="CAKLDI010000003">
    <property type="protein sequence ID" value="CAH0536294.1"/>
    <property type="molecule type" value="Genomic_DNA"/>
</dbReference>
<dbReference type="Proteomes" id="UP000838672">
    <property type="component" value="Unassembled WGS sequence"/>
</dbReference>
<keyword evidence="1" id="KW-0732">Signal</keyword>
<name>A0ABN8DXU9_9VIBR</name>
<evidence type="ECO:0008006" key="4">
    <source>
        <dbReference type="Google" id="ProtNLM"/>
    </source>
</evidence>
<comment type="caution">
    <text evidence="2">The sequence shown here is derived from an EMBL/GenBank/DDBJ whole genome shotgun (WGS) entry which is preliminary data.</text>
</comment>
<dbReference type="InterPro" id="IPR010344">
    <property type="entry name" value="YbjH"/>
</dbReference>
<evidence type="ECO:0000256" key="1">
    <source>
        <dbReference type="SAM" id="SignalP"/>
    </source>
</evidence>
<evidence type="ECO:0000313" key="2">
    <source>
        <dbReference type="EMBL" id="CAH0536294.1"/>
    </source>
</evidence>
<evidence type="ECO:0000313" key="3">
    <source>
        <dbReference type="Proteomes" id="UP000838672"/>
    </source>
</evidence>
<feature type="signal peptide" evidence="1">
    <location>
        <begin position="1"/>
        <end position="24"/>
    </location>
</feature>
<gene>
    <name evidence="2" type="ORF">VST7929_03310</name>
</gene>
<sequence length="251" mass="28227">MKFILNRVQMLALSLMTATSLVMATEIQSPYTPTTYDFGGIGLIQMPNGRSAADGEFSAGFTINNDYRHYHTSLQVMPWFETTIRYTQTPDLLYSGDPNFSGDTEYTDKGVDLKFRLWQESFWLPETAIGFRDLAGTGLFDGEYIAASKRFGDFDVTLGVGWGYIGNRGNLKGNKSNPDCGRGSNYKGRGGSLDYERWFTGCMSVFGGVEYQTPWKPLVIKVEYDANDYKGDFVAVRLPHEMEQDSPSMWV</sequence>
<organism evidence="2 3">
    <name type="scientific">Vibrio stylophorae</name>
    <dbReference type="NCBI Taxonomy" id="659351"/>
    <lineage>
        <taxon>Bacteria</taxon>
        <taxon>Pseudomonadati</taxon>
        <taxon>Pseudomonadota</taxon>
        <taxon>Gammaproteobacteria</taxon>
        <taxon>Vibrionales</taxon>
        <taxon>Vibrionaceae</taxon>
        <taxon>Vibrio</taxon>
    </lineage>
</organism>
<keyword evidence="3" id="KW-1185">Reference proteome</keyword>